<evidence type="ECO:0000313" key="8">
    <source>
        <dbReference type="EMBL" id="PVU94626.1"/>
    </source>
</evidence>
<evidence type="ECO:0000256" key="1">
    <source>
        <dbReference type="ARBA" id="ARBA00022618"/>
    </source>
</evidence>
<sequence length="643" mass="73663">MNTKDKNAYSRSGLAAQKRTIMTRLQAAKSKNINNENSIINPNANNLKKNLAPKPKSNTFKQNNNSNLISEKLQTITYKNTEIFKHTINNPTIHTKNDSNPIKVTQPTVIISNSRNSTISLKTNKKIPKENSRRNSLNNTESNIETKHNLKDNTNNEQTLTENITQTIQVNKKHENKKPLSTVVGGRVKKNKKNNTFLTNPVLKDTLKTLSSTSQQLTNPNINCHITTNFDDTSNQHNDSNLLYENETLCTENISINSKQDISDHEYVKSIQNLKILENDTKLLDIASQDYIENNIDTVNTCPSYSASTLVNEDGVKLINNECSHTKQIENPKINDSKNELNCNETKTSILVDMTEKNLEKIERAAFFQEFDADDFNDPIMVGEYTSDIISYLIQIEKKTMPDPQYMKIHSEFNWKTRQNLVEFLVNVHYDLVLLPETLFLSVNLIDRFLSRKSNISIKKLNLVALTATVISCKYEEYSTPVFQEMLTFLGKECQCTINDMARAERYMLNFIGYDMSYPCPLGFLRRLSKADNYNSKNRTIAKYLLEISLIDYRFNIQFPPSLIAASAMYLTRIISKSGGWTRELVYCSGYGEKELMDCTTLFFEYLSSPSIPSQLIYTKYSYSNSFHASIVCHEWARNYKAP</sequence>
<reference evidence="8 9" key="1">
    <citation type="journal article" date="2018" name="MBio">
        <title>Comparative Genomics Reveals the Core Gene Toolbox for the Fungus-Insect Symbiosis.</title>
        <authorList>
            <person name="Wang Y."/>
            <person name="Stata M."/>
            <person name="Wang W."/>
            <person name="Stajich J.E."/>
            <person name="White M.M."/>
            <person name="Moncalvo J.M."/>
        </authorList>
    </citation>
    <scope>NUCLEOTIDE SEQUENCE [LARGE SCALE GENOMIC DNA]</scope>
    <source>
        <strain evidence="8 9">AUS-77-4</strain>
    </source>
</reference>
<evidence type="ECO:0000259" key="7">
    <source>
        <dbReference type="SMART" id="SM01332"/>
    </source>
</evidence>
<dbReference type="STRING" id="61424.A0A2T9YQP0"/>
<dbReference type="InterPro" id="IPR039361">
    <property type="entry name" value="Cyclin"/>
</dbReference>
<feature type="domain" description="Cyclin C-terminal" evidence="7">
    <location>
        <begin position="519"/>
        <end position="635"/>
    </location>
</feature>
<comment type="similarity">
    <text evidence="4">Belongs to the cyclin family.</text>
</comment>
<keyword evidence="2 4" id="KW-0195">Cyclin</keyword>
<dbReference type="Pfam" id="PF00134">
    <property type="entry name" value="Cyclin_N"/>
    <property type="match status" value="1"/>
</dbReference>
<organism evidence="8 9">
    <name type="scientific">Furculomyces boomerangus</name>
    <dbReference type="NCBI Taxonomy" id="61424"/>
    <lineage>
        <taxon>Eukaryota</taxon>
        <taxon>Fungi</taxon>
        <taxon>Fungi incertae sedis</taxon>
        <taxon>Zoopagomycota</taxon>
        <taxon>Kickxellomycotina</taxon>
        <taxon>Harpellomycetes</taxon>
        <taxon>Harpellales</taxon>
        <taxon>Harpellaceae</taxon>
        <taxon>Furculomyces</taxon>
    </lineage>
</organism>
<evidence type="ECO:0000259" key="6">
    <source>
        <dbReference type="SMART" id="SM00385"/>
    </source>
</evidence>
<protein>
    <submittedName>
        <fullName evidence="8">Uncharacterized protein</fullName>
    </submittedName>
</protein>
<evidence type="ECO:0000256" key="4">
    <source>
        <dbReference type="RuleBase" id="RU000383"/>
    </source>
</evidence>
<dbReference type="SMART" id="SM01332">
    <property type="entry name" value="Cyclin_C"/>
    <property type="match status" value="1"/>
</dbReference>
<dbReference type="EMBL" id="MBFT01000237">
    <property type="protein sequence ID" value="PVU94626.1"/>
    <property type="molecule type" value="Genomic_DNA"/>
</dbReference>
<evidence type="ECO:0000256" key="3">
    <source>
        <dbReference type="ARBA" id="ARBA00023306"/>
    </source>
</evidence>
<dbReference type="InterPro" id="IPR013763">
    <property type="entry name" value="Cyclin-like_dom"/>
</dbReference>
<keyword evidence="1" id="KW-0132">Cell division</keyword>
<keyword evidence="3" id="KW-0131">Cell cycle</keyword>
<dbReference type="PROSITE" id="PS00292">
    <property type="entry name" value="CYCLINS"/>
    <property type="match status" value="1"/>
</dbReference>
<feature type="region of interest" description="Disordered" evidence="5">
    <location>
        <begin position="127"/>
        <end position="157"/>
    </location>
</feature>
<proteinExistence type="inferred from homology"/>
<dbReference type="PANTHER" id="PTHR10177">
    <property type="entry name" value="CYCLINS"/>
    <property type="match status" value="1"/>
</dbReference>
<dbReference type="Gene3D" id="1.10.472.10">
    <property type="entry name" value="Cyclin-like"/>
    <property type="match status" value="2"/>
</dbReference>
<evidence type="ECO:0000256" key="5">
    <source>
        <dbReference type="SAM" id="MobiDB-lite"/>
    </source>
</evidence>
<dbReference type="CDD" id="cd20512">
    <property type="entry name" value="CYCLIN_CLBs_yeast_rpt2"/>
    <property type="match status" value="1"/>
</dbReference>
<evidence type="ECO:0000313" key="9">
    <source>
        <dbReference type="Proteomes" id="UP000245699"/>
    </source>
</evidence>
<dbReference type="SMART" id="SM00385">
    <property type="entry name" value="CYCLIN"/>
    <property type="match status" value="2"/>
</dbReference>
<feature type="domain" description="Cyclin-like" evidence="6">
    <location>
        <begin position="523"/>
        <end position="605"/>
    </location>
</feature>
<name>A0A2T9YQP0_9FUNG</name>
<evidence type="ECO:0000256" key="2">
    <source>
        <dbReference type="ARBA" id="ARBA00023127"/>
    </source>
</evidence>
<feature type="compositionally biased region" description="Polar residues" evidence="5">
    <location>
        <begin position="134"/>
        <end position="143"/>
    </location>
</feature>
<dbReference type="InterPro" id="IPR004367">
    <property type="entry name" value="Cyclin_C-dom"/>
</dbReference>
<keyword evidence="9" id="KW-1185">Reference proteome</keyword>
<dbReference type="OrthoDB" id="5590282at2759"/>
<dbReference type="InterPro" id="IPR048258">
    <property type="entry name" value="Cyclins_cyclin-box"/>
</dbReference>
<dbReference type="FunFam" id="1.10.472.10:FF:000001">
    <property type="entry name" value="G2/mitotic-specific cyclin"/>
    <property type="match status" value="1"/>
</dbReference>
<dbReference type="SUPFAM" id="SSF47954">
    <property type="entry name" value="Cyclin-like"/>
    <property type="match status" value="2"/>
</dbReference>
<dbReference type="InterPro" id="IPR006671">
    <property type="entry name" value="Cyclin_N"/>
</dbReference>
<dbReference type="AlphaFoldDB" id="A0A2T9YQP0"/>
<dbReference type="GO" id="GO:0051301">
    <property type="term" value="P:cell division"/>
    <property type="evidence" value="ECO:0007669"/>
    <property type="project" value="UniProtKB-KW"/>
</dbReference>
<dbReference type="InterPro" id="IPR036915">
    <property type="entry name" value="Cyclin-like_sf"/>
</dbReference>
<dbReference type="Pfam" id="PF02984">
    <property type="entry name" value="Cyclin_C"/>
    <property type="match status" value="1"/>
</dbReference>
<feature type="domain" description="Cyclin-like" evidence="6">
    <location>
        <begin position="423"/>
        <end position="510"/>
    </location>
</feature>
<dbReference type="Proteomes" id="UP000245699">
    <property type="component" value="Unassembled WGS sequence"/>
</dbReference>
<accession>A0A2T9YQP0</accession>
<gene>
    <name evidence="8" type="ORF">BB559_002956</name>
</gene>
<comment type="caution">
    <text evidence="8">The sequence shown here is derived from an EMBL/GenBank/DDBJ whole genome shotgun (WGS) entry which is preliminary data.</text>
</comment>